<evidence type="ECO:0000313" key="1">
    <source>
        <dbReference type="EMBL" id="AOQ27241.1"/>
    </source>
</evidence>
<sequence>MESEKEYVRIPRELTDHIAEAIAFEARCCGGIAYDIYEAIIKAAQEEEEMKNGY</sequence>
<name>A0A1D7XFB6_9CAUD</name>
<protein>
    <submittedName>
        <fullName evidence="1">Uncharacterized protein</fullName>
    </submittedName>
</protein>
<accession>A0A1D7XFB6</accession>
<organism evidence="1 2">
    <name type="scientific">Escherichia phage ESCO13</name>
    <dbReference type="NCBI Taxonomy" id="1881104"/>
    <lineage>
        <taxon>Viruses</taxon>
        <taxon>Duplodnaviria</taxon>
        <taxon>Heunggongvirae</taxon>
        <taxon>Uroviricota</taxon>
        <taxon>Caudoviricetes</taxon>
        <taxon>Stephanstirmvirinae</taxon>
        <taxon>Phapecoctavirus</taxon>
        <taxon>Phapecoctavirus ESCO13</taxon>
    </lineage>
</organism>
<proteinExistence type="predicted"/>
<dbReference type="Proteomes" id="UP000225358">
    <property type="component" value="Segment"/>
</dbReference>
<gene>
    <name evidence="1" type="ORF">ESCO13_00105</name>
</gene>
<dbReference type="EMBL" id="KX552041">
    <property type="protein sequence ID" value="AOQ27241.1"/>
    <property type="molecule type" value="Genomic_DNA"/>
</dbReference>
<keyword evidence="2" id="KW-1185">Reference proteome</keyword>
<reference evidence="1" key="1">
    <citation type="submission" date="2017-02" db="EMBL/GenBank/DDBJ databases">
        <title>Complete genome sequence of two Escherichia coli phages, vB_EcoM_ ESCO5 and vB_EcoM_ESCO13, which are related to phAPEC8.</title>
        <authorList>
            <person name="Trotereau A."/>
            <person name="Gonnet M."/>
            <person name="Viardot A."/>
            <person name="Lalmanach A.-C."/>
            <person name="Guabiraba R."/>
            <person name="Chanteloup N."/>
            <person name="Schouler C."/>
        </authorList>
    </citation>
    <scope>NUCLEOTIDE SEQUENCE [LARGE SCALE GENOMIC DNA]</scope>
</reference>
<evidence type="ECO:0000313" key="2">
    <source>
        <dbReference type="Proteomes" id="UP000225358"/>
    </source>
</evidence>